<evidence type="ECO:0000313" key="2">
    <source>
        <dbReference type="Proteomes" id="UP000672657"/>
    </source>
</evidence>
<protein>
    <recommendedName>
        <fullName evidence="3">Integrase</fullName>
    </recommendedName>
</protein>
<sequence>MNTLRQAVQEYLDLRRSLGFKLKEAGKALPDFVAFMERHRASFVTHALALMWAQQPSNVQPAHWARRLSIVCSQ</sequence>
<dbReference type="Proteomes" id="UP000672657">
    <property type="component" value="Unassembled WGS sequence"/>
</dbReference>
<name>A0ABN7QC50_9BURK</name>
<dbReference type="EMBL" id="CAJPVI010000119">
    <property type="protein sequence ID" value="CAG2161265.1"/>
    <property type="molecule type" value="Genomic_DNA"/>
</dbReference>
<reference evidence="1 2" key="1">
    <citation type="submission" date="2021-03" db="EMBL/GenBank/DDBJ databases">
        <authorList>
            <person name="Peeters C."/>
        </authorList>
    </citation>
    <scope>NUCLEOTIDE SEQUENCE [LARGE SCALE GENOMIC DNA]</scope>
    <source>
        <strain evidence="1 2">LMG 26411</strain>
    </source>
</reference>
<organism evidence="1 2">
    <name type="scientific">Cupriavidus numazuensis</name>
    <dbReference type="NCBI Taxonomy" id="221992"/>
    <lineage>
        <taxon>Bacteria</taxon>
        <taxon>Pseudomonadati</taxon>
        <taxon>Pseudomonadota</taxon>
        <taxon>Betaproteobacteria</taxon>
        <taxon>Burkholderiales</taxon>
        <taxon>Burkholderiaceae</taxon>
        <taxon>Cupriavidus</taxon>
    </lineage>
</organism>
<gene>
    <name evidence="1" type="ORF">LMG26411_08114</name>
</gene>
<keyword evidence="2" id="KW-1185">Reference proteome</keyword>
<evidence type="ECO:0000313" key="1">
    <source>
        <dbReference type="EMBL" id="CAG2161265.1"/>
    </source>
</evidence>
<evidence type="ECO:0008006" key="3">
    <source>
        <dbReference type="Google" id="ProtNLM"/>
    </source>
</evidence>
<accession>A0ABN7QC50</accession>
<dbReference type="RefSeq" id="WP_211958795.1">
    <property type="nucleotide sequence ID" value="NZ_CAJPVI010000119.1"/>
</dbReference>
<proteinExistence type="predicted"/>
<comment type="caution">
    <text evidence="1">The sequence shown here is derived from an EMBL/GenBank/DDBJ whole genome shotgun (WGS) entry which is preliminary data.</text>
</comment>